<protein>
    <submittedName>
        <fullName evidence="3">Lantibiotic dehydratase</fullName>
    </submittedName>
</protein>
<gene>
    <name evidence="3" type="ORF">SM611_04150</name>
</gene>
<evidence type="ECO:0000313" key="4">
    <source>
        <dbReference type="Proteomes" id="UP001569963"/>
    </source>
</evidence>
<reference evidence="3 4" key="1">
    <citation type="submission" date="2023-11" db="EMBL/GenBank/DDBJ databases">
        <title>Actinomadura monticuli sp. nov., isolated from volcanic ash.</title>
        <authorList>
            <person name="Lee S.D."/>
            <person name="Yang H."/>
            <person name="Kim I.S."/>
        </authorList>
    </citation>
    <scope>NUCLEOTIDE SEQUENCE [LARGE SCALE GENOMIC DNA]</scope>
    <source>
        <strain evidence="3 4">DLS-62</strain>
    </source>
</reference>
<organism evidence="3 4">
    <name type="scientific">Actinomadura monticuli</name>
    <dbReference type="NCBI Taxonomy" id="3097367"/>
    <lineage>
        <taxon>Bacteria</taxon>
        <taxon>Bacillati</taxon>
        <taxon>Actinomycetota</taxon>
        <taxon>Actinomycetes</taxon>
        <taxon>Streptosporangiales</taxon>
        <taxon>Thermomonosporaceae</taxon>
        <taxon>Actinomadura</taxon>
    </lineage>
</organism>
<keyword evidence="4" id="KW-1185">Reference proteome</keyword>
<dbReference type="Proteomes" id="UP001569963">
    <property type="component" value="Unassembled WGS sequence"/>
</dbReference>
<feature type="region of interest" description="Disordered" evidence="1">
    <location>
        <begin position="290"/>
        <end position="313"/>
    </location>
</feature>
<feature type="domain" description="Lantibiotic dehydratase N-terminal" evidence="2">
    <location>
        <begin position="32"/>
        <end position="373"/>
    </location>
</feature>
<evidence type="ECO:0000256" key="1">
    <source>
        <dbReference type="SAM" id="MobiDB-lite"/>
    </source>
</evidence>
<sequence length="730" mass="80803">MWRIAAVRSAGFPFALLETLTKAHGEDEFVRSPRFLAALTWQNPGLLTNWMSEYAAALGRGERTHRSRPRRRAELIARYAQRYCAKNDTIGFFGAVAWAHFTDTGPDLRWSGTGLLRRHSVHLETWAAEAIAAAWRERPDLQDELPVRRVPSSSLGPGGFVRAQGSVSPLSRSATGLLAALDTHDRCGDVIRAAAAALPEYTADELMADLWELDRRGMVQLGFLIPCDAHPERHLRRHVAGLPASHPARAELMERLDALDRAHVRLAGTPPDTAPSALAAALSEADQALGSLSGAPLRRRPEAPTRRKRARAGPVLGRTSHYLDSRRDLDVTLGPGLRERLAGPLALVLDSARWLAAEIGDEVERMLHARFKELSRGTEPVSLGRLQFSAADVLSGARDWTDAIVEDFRLRWAECLPTSGRSEIAVRATDVAPRFDALFPPRRPRWAAARQHSPDLLLARRPGGRSRWVLGELHIGLNTLESRVFVTQADVPDELRDLTAWDHRSGRIVPLYPSDSPEVTSRTYPPTALDPPGLYRYWSYGPDQGHPLGADSIPAAELTVHDRDGALFARHHRGGWQAPVLEFYGEFLTALAVDLFSPRAPAPHAPRTRIDDLVVCRESWHLAPADLPDRGDLNTWLHSRGIPRHVFVKTPAEPKPVYVDFASPPLVDNLFRVARRLHADAAPFGLCVTEMLPGPEDLWLTDAEGAAYTSEFRVVAVDPRDTPSIFSRES</sequence>
<name>A0ABV4Q4M8_9ACTN</name>
<comment type="caution">
    <text evidence="3">The sequence shown here is derived from an EMBL/GenBank/DDBJ whole genome shotgun (WGS) entry which is preliminary data.</text>
</comment>
<accession>A0ABV4Q4M8</accession>
<dbReference type="EMBL" id="JAXCEI010000002">
    <property type="protein sequence ID" value="MFA1538112.1"/>
    <property type="molecule type" value="Genomic_DNA"/>
</dbReference>
<proteinExistence type="predicted"/>
<evidence type="ECO:0000313" key="3">
    <source>
        <dbReference type="EMBL" id="MFA1538112.1"/>
    </source>
</evidence>
<evidence type="ECO:0000259" key="2">
    <source>
        <dbReference type="Pfam" id="PF04738"/>
    </source>
</evidence>
<dbReference type="RefSeq" id="WP_371947457.1">
    <property type="nucleotide sequence ID" value="NZ_JAXCEI010000002.1"/>
</dbReference>
<dbReference type="InterPro" id="IPR006827">
    <property type="entry name" value="Lant_deHydtase_N"/>
</dbReference>
<dbReference type="Pfam" id="PF04738">
    <property type="entry name" value="Lant_dehydr_N"/>
    <property type="match status" value="1"/>
</dbReference>